<accession>A0A7W6HJM9</accession>
<sequence length="261" mass="27651">MMSVFPSPSDTAAAQQTRFADALRNSDAPIPEGVAAWNDPAPARRFAVYRNNVASSLRGALAARFPATQAIVGEDFFAGLAAAFIAAHPPRSPLLLDYGDTLAGFVEQFEPAAELTYLSDVIRLEALRSKAYHAEDSAPLDPAELAQVDPDRIGLIRFAPHPSLGLLRSAHPVVTIWAMNSGEQDLAPIEPWRGEDALVIRPQMIVELRRLPPGGAAFLAALAAGETLGDAAEAALTDSLEFDLTINLAGALQSGVFTAIS</sequence>
<evidence type="ECO:0000259" key="1">
    <source>
        <dbReference type="Pfam" id="PF09836"/>
    </source>
</evidence>
<evidence type="ECO:0000313" key="2">
    <source>
        <dbReference type="EMBL" id="MBB4006371.1"/>
    </source>
</evidence>
<dbReference type="RefSeq" id="WP_234801622.1">
    <property type="nucleotide sequence ID" value="NZ_MKIN01000022.1"/>
</dbReference>
<protein>
    <recommendedName>
        <fullName evidence="1">Putative DNA-binding domain-containing protein</fullName>
    </recommendedName>
</protein>
<dbReference type="EMBL" id="JACIED010000001">
    <property type="protein sequence ID" value="MBB4006371.1"/>
    <property type="molecule type" value="Genomic_DNA"/>
</dbReference>
<proteinExistence type="predicted"/>
<dbReference type="InterPro" id="IPR044922">
    <property type="entry name" value="DUF2063_N_sf"/>
</dbReference>
<dbReference type="AlphaFoldDB" id="A0A7W6HJM9"/>
<feature type="domain" description="Putative DNA-binding" evidence="1">
    <location>
        <begin position="15"/>
        <end position="106"/>
    </location>
</feature>
<reference evidence="2 3" key="1">
    <citation type="submission" date="2020-08" db="EMBL/GenBank/DDBJ databases">
        <title>Genomic Encyclopedia of Type Strains, Phase IV (KMG-IV): sequencing the most valuable type-strain genomes for metagenomic binning, comparative biology and taxonomic classification.</title>
        <authorList>
            <person name="Goeker M."/>
        </authorList>
    </citation>
    <scope>NUCLEOTIDE SEQUENCE [LARGE SCALE GENOMIC DNA]</scope>
    <source>
        <strain evidence="2 3">DSM 100021</strain>
    </source>
</reference>
<name>A0A7W6HJM9_9HYPH</name>
<organism evidence="2 3">
    <name type="scientific">Allorhizobium taibaishanense</name>
    <dbReference type="NCBI Taxonomy" id="887144"/>
    <lineage>
        <taxon>Bacteria</taxon>
        <taxon>Pseudomonadati</taxon>
        <taxon>Pseudomonadota</taxon>
        <taxon>Alphaproteobacteria</taxon>
        <taxon>Hyphomicrobiales</taxon>
        <taxon>Rhizobiaceae</taxon>
        <taxon>Rhizobium/Agrobacterium group</taxon>
        <taxon>Allorhizobium</taxon>
    </lineage>
</organism>
<evidence type="ECO:0000313" key="3">
    <source>
        <dbReference type="Proteomes" id="UP000544107"/>
    </source>
</evidence>
<dbReference type="Proteomes" id="UP000544107">
    <property type="component" value="Unassembled WGS sequence"/>
</dbReference>
<gene>
    <name evidence="2" type="ORF">GGQ71_000607</name>
</gene>
<dbReference type="InterPro" id="IPR018640">
    <property type="entry name" value="DUF2063"/>
</dbReference>
<comment type="caution">
    <text evidence="2">The sequence shown here is derived from an EMBL/GenBank/DDBJ whole genome shotgun (WGS) entry which is preliminary data.</text>
</comment>
<dbReference type="Gene3D" id="1.10.150.690">
    <property type="entry name" value="DUF2063"/>
    <property type="match status" value="1"/>
</dbReference>
<dbReference type="Pfam" id="PF09836">
    <property type="entry name" value="DUF2063"/>
    <property type="match status" value="1"/>
</dbReference>